<evidence type="ECO:0000256" key="8">
    <source>
        <dbReference type="ARBA" id="ARBA00023128"/>
    </source>
</evidence>
<dbReference type="PROSITE" id="PS51194">
    <property type="entry name" value="HELICASE_CTER"/>
    <property type="match status" value="1"/>
</dbReference>
<dbReference type="FunFam" id="3.40.50.300:FF:000957">
    <property type="entry name" value="ATP-dependent RNA helicase SUV3L, mitochondrial"/>
    <property type="match status" value="1"/>
</dbReference>
<evidence type="ECO:0000256" key="7">
    <source>
        <dbReference type="ARBA" id="ARBA00022946"/>
    </source>
</evidence>
<dbReference type="PANTHER" id="PTHR12131:SF1">
    <property type="entry name" value="ATP-DEPENDENT RNA HELICASE SUPV3L1, MITOCHONDRIAL-RELATED"/>
    <property type="match status" value="1"/>
</dbReference>
<evidence type="ECO:0000256" key="3">
    <source>
        <dbReference type="ARBA" id="ARBA00022741"/>
    </source>
</evidence>
<dbReference type="CDD" id="cd18805">
    <property type="entry name" value="SF2_C_suv3"/>
    <property type="match status" value="1"/>
</dbReference>
<accession>R4X7A4</accession>
<dbReference type="Gene3D" id="1.20.58.1080">
    <property type="match status" value="1"/>
</dbReference>
<proteinExistence type="predicted"/>
<feature type="region of interest" description="Disordered" evidence="10">
    <location>
        <begin position="734"/>
        <end position="761"/>
    </location>
</feature>
<dbReference type="EC" id="3.6.4.13" evidence="2"/>
<dbReference type="SUPFAM" id="SSF52540">
    <property type="entry name" value="P-loop containing nucleoside triphosphate hydrolases"/>
    <property type="match status" value="1"/>
</dbReference>
<dbReference type="STRING" id="1097556.R4X7A4"/>
<evidence type="ECO:0000256" key="1">
    <source>
        <dbReference type="ARBA" id="ARBA00004173"/>
    </source>
</evidence>
<reference evidence="12 13" key="1">
    <citation type="journal article" date="2013" name="MBio">
        <title>Genome sequencing of the plant pathogen Taphrina deformans, the causal agent of peach leaf curl.</title>
        <authorList>
            <person name="Cisse O.H."/>
            <person name="Almeida J.M.G.C.F."/>
            <person name="Fonseca A."/>
            <person name="Kumar A.A."/>
            <person name="Salojaervi J."/>
            <person name="Overmyer K."/>
            <person name="Hauser P.M."/>
            <person name="Pagni M."/>
        </authorList>
    </citation>
    <scope>NUCLEOTIDE SEQUENCE [LARGE SCALE GENOMIC DNA]</scope>
    <source>
        <strain evidence="13">PYCC 5710 / ATCC 11124 / CBS 356.35 / IMI 108563 / JCM 9778 / NBRC 8474</strain>
    </source>
</reference>
<dbReference type="Pfam" id="PF00271">
    <property type="entry name" value="Helicase_C"/>
    <property type="match status" value="1"/>
</dbReference>
<evidence type="ECO:0000313" key="12">
    <source>
        <dbReference type="EMBL" id="CCG81186.1"/>
    </source>
</evidence>
<evidence type="ECO:0000256" key="4">
    <source>
        <dbReference type="ARBA" id="ARBA00022801"/>
    </source>
</evidence>
<evidence type="ECO:0000313" key="13">
    <source>
        <dbReference type="Proteomes" id="UP000013776"/>
    </source>
</evidence>
<gene>
    <name evidence="12" type="ORF">TAPDE_000903</name>
</gene>
<dbReference type="EMBL" id="CAHR02000029">
    <property type="protein sequence ID" value="CCG81186.1"/>
    <property type="molecule type" value="Genomic_DNA"/>
</dbReference>
<keyword evidence="8" id="KW-0496">Mitochondrion</keyword>
<dbReference type="CDD" id="cd17913">
    <property type="entry name" value="DEXQc_Suv3"/>
    <property type="match status" value="1"/>
</dbReference>
<dbReference type="GO" id="GO:0003724">
    <property type="term" value="F:RNA helicase activity"/>
    <property type="evidence" value="ECO:0007669"/>
    <property type="project" value="UniProtKB-EC"/>
</dbReference>
<dbReference type="GO" id="GO:0045025">
    <property type="term" value="C:mitochondrial degradosome"/>
    <property type="evidence" value="ECO:0007669"/>
    <property type="project" value="TreeGrafter"/>
</dbReference>
<dbReference type="OrthoDB" id="6692397at2759"/>
<sequence length="761" mass="85726">MYRIRCFSACKRGFSSISCLRRYAQKELQQDTPKPSGNSEQELIQNSGPLAALKSRPPARSRQAVRRTDFRNIPRPETLEKDLPYFKFEDLLRRRLTYLEYGSSAFKGILSELGLSTGSKKLTRNFTSLTLTQPASTYADLPKSGREARAWRARPDIPTLDKLKSAYELEGLKGMDDLIVSKFSLFASMHMLSPEDLEAQKKLADMTRPAEWYPVARSVPRKLHLHVGPTNSGKTYHALQRLQKAQSGCFAGPLRLLAFEIWDRFNKANVPCNLLTGEERRIEPDVRLTSSTIEMLNMSEEIDVLVIDEIQMIADPERGPAWTQALLGCPAREIHMCGEASVVELVQKIAATLGETVEVHEYTRLGALQPLTESLGGTFKDIQEGDAVVTFSRQNIFDVKKSIEQTTGKKCAVVYGGLPPETRASQAKLFNDPDSGYDVMVASDAIGMGLNLSIKRVIFESVEKWNGKEIQKVPVPQVKQIAGRAGRFKPKQKVDVNESDPPKEVPGYVTTLRPGDIQYLHESLATPTIQLQKAVLRPPLELVEAFSRPYPQKIRISMVMQQLQALATTSDLYELKNPTSGNSVFDLLHPIKGLSFGDRWCILDAPLKNRDPKCVRGYLEMATALGEGRRAEILDMEEIDIDLLDKGVPQSQEHLAKIESLHHQLTMYLWLSLRFPGVFTSLSEVYQLKLATEELIQDGLELLKAKRKAGSQGGSGQFINQQMAFDLRKKKMHANFSRRSQRAGRDDPEDDEPRHREYRKR</sequence>
<dbReference type="GO" id="GO:0016787">
    <property type="term" value="F:hydrolase activity"/>
    <property type="evidence" value="ECO:0007669"/>
    <property type="project" value="UniProtKB-KW"/>
</dbReference>
<dbReference type="InterPro" id="IPR050699">
    <property type="entry name" value="RNA-DNA_Helicase"/>
</dbReference>
<dbReference type="AlphaFoldDB" id="R4X7A4"/>
<keyword evidence="5 12" id="KW-0347">Helicase</keyword>
<dbReference type="GO" id="GO:0005524">
    <property type="term" value="F:ATP binding"/>
    <property type="evidence" value="ECO:0007669"/>
    <property type="project" value="UniProtKB-KW"/>
</dbReference>
<dbReference type="Gene3D" id="3.40.50.300">
    <property type="entry name" value="P-loop containing nucleotide triphosphate hydrolases"/>
    <property type="match status" value="2"/>
</dbReference>
<dbReference type="VEuPathDB" id="FungiDB:TAPDE_000903"/>
<evidence type="ECO:0000256" key="6">
    <source>
        <dbReference type="ARBA" id="ARBA00022840"/>
    </source>
</evidence>
<dbReference type="FunFam" id="3.40.50.300:FF:000269">
    <property type="entry name" value="ATP-dependent RNA helicase SUPV3L1, mitochondrial"/>
    <property type="match status" value="1"/>
</dbReference>
<evidence type="ECO:0000256" key="9">
    <source>
        <dbReference type="ARBA" id="ARBA00047984"/>
    </source>
</evidence>
<dbReference type="Proteomes" id="UP000013776">
    <property type="component" value="Unassembled WGS sequence"/>
</dbReference>
<keyword evidence="3" id="KW-0547">Nucleotide-binding</keyword>
<feature type="domain" description="Helicase C-terminal" evidence="11">
    <location>
        <begin position="374"/>
        <end position="537"/>
    </location>
</feature>
<comment type="catalytic activity">
    <reaction evidence="9">
        <text>ATP + H2O = ADP + phosphate + H(+)</text>
        <dbReference type="Rhea" id="RHEA:13065"/>
        <dbReference type="ChEBI" id="CHEBI:15377"/>
        <dbReference type="ChEBI" id="CHEBI:15378"/>
        <dbReference type="ChEBI" id="CHEBI:30616"/>
        <dbReference type="ChEBI" id="CHEBI:43474"/>
        <dbReference type="ChEBI" id="CHEBI:456216"/>
        <dbReference type="EC" id="3.6.4.13"/>
    </reaction>
</comment>
<dbReference type="InterPro" id="IPR055206">
    <property type="entry name" value="DEXQc_SUV3"/>
</dbReference>
<protein>
    <recommendedName>
        <fullName evidence="2">RNA helicase</fullName>
        <ecNumber evidence="2">3.6.4.13</ecNumber>
    </recommendedName>
</protein>
<dbReference type="Gene3D" id="1.20.272.40">
    <property type="match status" value="1"/>
</dbReference>
<dbReference type="eggNOG" id="KOG0953">
    <property type="taxonomic scope" value="Eukaryota"/>
</dbReference>
<dbReference type="PANTHER" id="PTHR12131">
    <property type="entry name" value="ATP-DEPENDENT RNA AND DNA HELICASE"/>
    <property type="match status" value="1"/>
</dbReference>
<feature type="region of interest" description="Disordered" evidence="10">
    <location>
        <begin position="48"/>
        <end position="73"/>
    </location>
</feature>
<evidence type="ECO:0000256" key="2">
    <source>
        <dbReference type="ARBA" id="ARBA00012552"/>
    </source>
</evidence>
<comment type="subcellular location">
    <subcellularLocation>
        <location evidence="1">Mitochondrion</location>
    </subcellularLocation>
</comment>
<dbReference type="Pfam" id="PF12513">
    <property type="entry name" value="SUV3_C"/>
    <property type="match status" value="1"/>
</dbReference>
<evidence type="ECO:0000256" key="5">
    <source>
        <dbReference type="ARBA" id="ARBA00022806"/>
    </source>
</evidence>
<organism evidence="12 13">
    <name type="scientific">Taphrina deformans (strain PYCC 5710 / ATCC 11124 / CBS 356.35 / IMI 108563 / JCM 9778 / NBRC 8474)</name>
    <name type="common">Peach leaf curl fungus</name>
    <name type="synonym">Lalaria deformans</name>
    <dbReference type="NCBI Taxonomy" id="1097556"/>
    <lineage>
        <taxon>Eukaryota</taxon>
        <taxon>Fungi</taxon>
        <taxon>Dikarya</taxon>
        <taxon>Ascomycota</taxon>
        <taxon>Taphrinomycotina</taxon>
        <taxon>Taphrinomycetes</taxon>
        <taxon>Taphrinales</taxon>
        <taxon>Taphrinaceae</taxon>
        <taxon>Taphrina</taxon>
    </lineage>
</organism>
<evidence type="ECO:0000256" key="10">
    <source>
        <dbReference type="SAM" id="MobiDB-lite"/>
    </source>
</evidence>
<dbReference type="InterPro" id="IPR044774">
    <property type="entry name" value="Suv3_DEXQc"/>
</dbReference>
<dbReference type="InterPro" id="IPR027417">
    <property type="entry name" value="P-loop_NTPase"/>
</dbReference>
<evidence type="ECO:0000259" key="11">
    <source>
        <dbReference type="PROSITE" id="PS51194"/>
    </source>
</evidence>
<dbReference type="GO" id="GO:0000965">
    <property type="term" value="P:mitochondrial RNA 3'-end processing"/>
    <property type="evidence" value="ECO:0007669"/>
    <property type="project" value="TreeGrafter"/>
</dbReference>
<dbReference type="Pfam" id="PF22527">
    <property type="entry name" value="DEXQc_Suv3"/>
    <property type="match status" value="1"/>
</dbReference>
<dbReference type="SMART" id="SM00490">
    <property type="entry name" value="HELICc"/>
    <property type="match status" value="1"/>
</dbReference>
<keyword evidence="4" id="KW-0378">Hydrolase</keyword>
<comment type="caution">
    <text evidence="12">The sequence shown here is derived from an EMBL/GenBank/DDBJ whole genome shotgun (WGS) entry which is preliminary data.</text>
</comment>
<keyword evidence="6" id="KW-0067">ATP-binding</keyword>
<dbReference type="InterPro" id="IPR001650">
    <property type="entry name" value="Helicase_C-like"/>
</dbReference>
<name>R4X7A4_TAPDE</name>
<keyword evidence="7" id="KW-0809">Transit peptide</keyword>
<dbReference type="InterPro" id="IPR022192">
    <property type="entry name" value="SUV3_C"/>
</dbReference>
<keyword evidence="13" id="KW-1185">Reference proteome</keyword>